<evidence type="ECO:0000313" key="2">
    <source>
        <dbReference type="EMBL" id="MCA9726877.1"/>
    </source>
</evidence>
<dbReference type="PANTHER" id="PTHR48261">
    <property type="entry name" value="ACETYLGLUCOSAMINYLTRANSFERASE"/>
    <property type="match status" value="1"/>
</dbReference>
<dbReference type="SUPFAM" id="SSF75005">
    <property type="entry name" value="Arabinanase/levansucrase/invertase"/>
    <property type="match status" value="1"/>
</dbReference>
<dbReference type="AlphaFoldDB" id="A0A956LYC7"/>
<dbReference type="InterPro" id="IPR056442">
    <property type="entry name" value="GINT1_N"/>
</dbReference>
<gene>
    <name evidence="2" type="ORF">KC729_04280</name>
</gene>
<reference evidence="2" key="2">
    <citation type="journal article" date="2021" name="Microbiome">
        <title>Successional dynamics and alternative stable states in a saline activated sludge microbial community over 9 years.</title>
        <authorList>
            <person name="Wang Y."/>
            <person name="Ye J."/>
            <person name="Ju F."/>
            <person name="Liu L."/>
            <person name="Boyd J.A."/>
            <person name="Deng Y."/>
            <person name="Parks D.H."/>
            <person name="Jiang X."/>
            <person name="Yin X."/>
            <person name="Woodcroft B.J."/>
            <person name="Tyson G.W."/>
            <person name="Hugenholtz P."/>
            <person name="Polz M.F."/>
            <person name="Zhang T."/>
        </authorList>
    </citation>
    <scope>NUCLEOTIDE SEQUENCE</scope>
    <source>
        <strain evidence="2">HKST-UBA01</strain>
    </source>
</reference>
<protein>
    <recommendedName>
        <fullName evidence="1">Glucosamine inositolphosphorylceramide transferase 1 N-terminal domain-containing protein</fullName>
    </recommendedName>
</protein>
<sequence length="528" mass="59127">MDPIRLGWLGGAREPWQQRTLDLLRLEPGVETVSLPSEASMSPSNPLGLEVVLVFGDSPDEIPASILPNLPLGVWSLELDPRLVDVGRALDDEPTIGAALVRRWCDRDRILRDTLVDGEFLVRRHSWSKTRRRVLEQVQTWPALAIRRLRTNGHRTGGLVAALPREVGSGGSLPVGSAGAGQLWQLRRRELSGLWRRVGQEFVEQDWNVGVIASSIEHWLGPHLAEAAHREDGGIASILPPQSTRWLPRQGRNLSLADPFVLIHDGRSVVLVESLSHQHGRGVIAAVSGIDEPAVSVSRTVLRSWSHLSYPYCFEHEGTVWCVPEMHEAGRVMLLRADRFPDRWIEDSVLLEGVPVVDPTLFQHEGSWWMLCGRSDWDDWTHLFAWSAPSLHGPWTPHPWNPLRSDVRSTRPAGRPFRIGDRLYRPTQDCSQTYGGAISINEIVELTATSYREVPRLRIVPDPKGPYPDGVHTINSAGSITVIDGKRHFVTSRRLWLQLWRQPQRPQARTAMFDLGPDLDRIGSGVGG</sequence>
<dbReference type="GO" id="GO:0016757">
    <property type="term" value="F:glycosyltransferase activity"/>
    <property type="evidence" value="ECO:0007669"/>
    <property type="project" value="InterPro"/>
</dbReference>
<dbReference type="InterPro" id="IPR004263">
    <property type="entry name" value="Exostosin"/>
</dbReference>
<name>A0A956LYC7_UNCEI</name>
<comment type="caution">
    <text evidence="2">The sequence shown here is derived from an EMBL/GenBank/DDBJ whole genome shotgun (WGS) entry which is preliminary data.</text>
</comment>
<dbReference type="EMBL" id="JAGQHR010000079">
    <property type="protein sequence ID" value="MCA9726877.1"/>
    <property type="molecule type" value="Genomic_DNA"/>
</dbReference>
<dbReference type="Pfam" id="PF24793">
    <property type="entry name" value="GINT1_N"/>
    <property type="match status" value="1"/>
</dbReference>
<evidence type="ECO:0000313" key="3">
    <source>
        <dbReference type="Proteomes" id="UP000697710"/>
    </source>
</evidence>
<proteinExistence type="predicted"/>
<dbReference type="InterPro" id="IPR023296">
    <property type="entry name" value="Glyco_hydro_beta-prop_sf"/>
</dbReference>
<dbReference type="Gene3D" id="2.115.10.20">
    <property type="entry name" value="Glycosyl hydrolase domain, family 43"/>
    <property type="match status" value="1"/>
</dbReference>
<accession>A0A956LYC7</accession>
<feature type="domain" description="Glucosamine inositolphosphorylceramide transferase 1 N-terminal" evidence="1">
    <location>
        <begin position="256"/>
        <end position="455"/>
    </location>
</feature>
<reference evidence="2" key="1">
    <citation type="submission" date="2020-04" db="EMBL/GenBank/DDBJ databases">
        <authorList>
            <person name="Zhang T."/>
        </authorList>
    </citation>
    <scope>NUCLEOTIDE SEQUENCE</scope>
    <source>
        <strain evidence="2">HKST-UBA01</strain>
    </source>
</reference>
<dbReference type="Proteomes" id="UP000697710">
    <property type="component" value="Unassembled WGS sequence"/>
</dbReference>
<dbReference type="PANTHER" id="PTHR48261:SF2">
    <property type="entry name" value="ACETYLGLUCOSAMINYLTRANSFERASE"/>
    <property type="match status" value="1"/>
</dbReference>
<evidence type="ECO:0000259" key="1">
    <source>
        <dbReference type="Pfam" id="PF24793"/>
    </source>
</evidence>
<organism evidence="2 3">
    <name type="scientific">Eiseniibacteriota bacterium</name>
    <dbReference type="NCBI Taxonomy" id="2212470"/>
    <lineage>
        <taxon>Bacteria</taxon>
        <taxon>Candidatus Eiseniibacteriota</taxon>
    </lineage>
</organism>